<feature type="compositionally biased region" description="Pro residues" evidence="1">
    <location>
        <begin position="125"/>
        <end position="147"/>
    </location>
</feature>
<feature type="compositionally biased region" description="Pro residues" evidence="1">
    <location>
        <begin position="81"/>
        <end position="105"/>
    </location>
</feature>
<sequence length="301" mass="33025">MSAVFIPPGDPDADGWKRLGRINPLGLGIALSLLLHAGVLLWVQTHPPLHNEAHSGASAPIAIRIAPRTPPQPEAARPEPRPAPPRPAPEPRPAPRPAPRQPDAPPRVIAVPAPQAPLAADRTRVPPPAPRPLPPLPPLPPDTPEAPAPRDDMFSQLQARRAQRDNPAPAAPAQRSEAEIANDNARRNLAGITGRGPDPVDQTGGVFQVTRVTSREGEILFRGWNQNFKRNWSESVQVTLGDAPDMRTAIVRKMIEIIRRYEKGDFTWESYRLGKTLNLSARPQDQAELERFLLAEFFSLR</sequence>
<organism evidence="2 3">
    <name type="scientific">Derxia gummosa DSM 723</name>
    <dbReference type="NCBI Taxonomy" id="1121388"/>
    <lineage>
        <taxon>Bacteria</taxon>
        <taxon>Pseudomonadati</taxon>
        <taxon>Pseudomonadota</taxon>
        <taxon>Betaproteobacteria</taxon>
        <taxon>Burkholderiales</taxon>
        <taxon>Alcaligenaceae</taxon>
        <taxon>Derxia</taxon>
    </lineage>
</organism>
<accession>A0A8B6XA80</accession>
<dbReference type="AlphaFoldDB" id="A0A8B6XA80"/>
<dbReference type="RefSeq" id="WP_051379072.1">
    <property type="nucleotide sequence ID" value="NZ_KI519499.1"/>
</dbReference>
<reference evidence="3" key="1">
    <citation type="submission" date="2025-08" db="UniProtKB">
        <authorList>
            <consortium name="RefSeq"/>
        </authorList>
    </citation>
    <scope>IDENTIFICATION</scope>
</reference>
<evidence type="ECO:0000313" key="2">
    <source>
        <dbReference type="Proteomes" id="UP000675920"/>
    </source>
</evidence>
<name>A0A8B6XA80_9BURK</name>
<evidence type="ECO:0000313" key="3">
    <source>
        <dbReference type="RefSeq" id="WP_051379072.1"/>
    </source>
</evidence>
<evidence type="ECO:0000256" key="1">
    <source>
        <dbReference type="SAM" id="MobiDB-lite"/>
    </source>
</evidence>
<feature type="region of interest" description="Disordered" evidence="1">
    <location>
        <begin position="68"/>
        <end position="183"/>
    </location>
</feature>
<dbReference type="Proteomes" id="UP000675920">
    <property type="component" value="Unplaced"/>
</dbReference>
<keyword evidence="2" id="KW-1185">Reference proteome</keyword>
<dbReference type="OrthoDB" id="8559866at2"/>
<proteinExistence type="predicted"/>
<protein>
    <submittedName>
        <fullName evidence="3">Uncharacterized protein</fullName>
    </submittedName>
</protein>